<reference evidence="1 2" key="1">
    <citation type="submission" date="2016-12" db="EMBL/GenBank/DDBJ databases">
        <title>Trade-off between light-utilization and light-protection in marine flavobacteria.</title>
        <authorList>
            <person name="Kumagai Y."/>
            <person name="Yoshizawa S."/>
            <person name="Kogure K."/>
            <person name="Iwasaki W."/>
        </authorList>
    </citation>
    <scope>NUCLEOTIDE SEQUENCE [LARGE SCALE GENOMIC DNA]</scope>
    <source>
        <strain evidence="1 2">KCTC 12100</strain>
    </source>
</reference>
<dbReference type="InterPro" id="IPR058148">
    <property type="entry name" value="M949_RS01915-like_dom"/>
</dbReference>
<evidence type="ECO:0000313" key="1">
    <source>
        <dbReference type="EMBL" id="PQJ73138.1"/>
    </source>
</evidence>
<dbReference type="EMBL" id="MSCK01000001">
    <property type="protein sequence ID" value="PQJ73138.1"/>
    <property type="molecule type" value="Genomic_DNA"/>
</dbReference>
<comment type="caution">
    <text evidence="1">The sequence shown here is derived from an EMBL/GenBank/DDBJ whole genome shotgun (WGS) entry which is preliminary data.</text>
</comment>
<keyword evidence="2" id="KW-1185">Reference proteome</keyword>
<dbReference type="RefSeq" id="WP_105048805.1">
    <property type="nucleotide sequence ID" value="NZ_CP150661.1"/>
</dbReference>
<proteinExistence type="predicted"/>
<dbReference type="AlphaFoldDB" id="A0A2P6CE53"/>
<dbReference type="NCBIfam" id="NF046077">
    <property type="entry name" value="LPS_M949_RS01915"/>
    <property type="match status" value="1"/>
</dbReference>
<organism evidence="1 2">
    <name type="scientific">Polaribacter butkevichii</name>
    <dbReference type="NCBI Taxonomy" id="218490"/>
    <lineage>
        <taxon>Bacteria</taxon>
        <taxon>Pseudomonadati</taxon>
        <taxon>Bacteroidota</taxon>
        <taxon>Flavobacteriia</taxon>
        <taxon>Flavobacteriales</taxon>
        <taxon>Flavobacteriaceae</taxon>
    </lineage>
</organism>
<dbReference type="OrthoDB" id="8750305at2"/>
<evidence type="ECO:0000313" key="2">
    <source>
        <dbReference type="Proteomes" id="UP000247345"/>
    </source>
</evidence>
<accession>A0A2P6CE53</accession>
<name>A0A2P6CE53_9FLAO</name>
<dbReference type="Proteomes" id="UP000247345">
    <property type="component" value="Unassembled WGS sequence"/>
</dbReference>
<sequence>MNRTLIILFLLIYNFSFGQKPNVTSKQLSQQEIDAIFTERIKKQLKIEHSIYRVYEYTDKIGKYFMVMTQNKIECQQREKCFNSIKVFCYLFKNNNYKIQWKINDFIVPNSNEYSISHWTKYFSINDYDKDGIADPIIIYGTFGMNDTGDGRIKIIIYYKNNKVAIRHQNGVLDGERHTQVDKEFYQLPIDIQTNVKTIIKNIHINGHGIFPYNWEKAMKNKELEIDDN</sequence>
<protein>
    <submittedName>
        <fullName evidence="1">Uncharacterized protein</fullName>
    </submittedName>
</protein>
<gene>
    <name evidence="1" type="ORF">BTO14_07655</name>
</gene>